<proteinExistence type="predicted"/>
<evidence type="ECO:0000256" key="1">
    <source>
        <dbReference type="SAM" id="MobiDB-lite"/>
    </source>
</evidence>
<evidence type="ECO:0000313" key="2">
    <source>
        <dbReference type="EMBL" id="KAF2684126.1"/>
    </source>
</evidence>
<name>A0A6G1J0S3_9PLEO</name>
<gene>
    <name evidence="2" type="ORF">K458DRAFT_37896</name>
</gene>
<evidence type="ECO:0000313" key="3">
    <source>
        <dbReference type="Proteomes" id="UP000799291"/>
    </source>
</evidence>
<dbReference type="AlphaFoldDB" id="A0A6G1J0S3"/>
<feature type="compositionally biased region" description="Polar residues" evidence="1">
    <location>
        <begin position="102"/>
        <end position="118"/>
    </location>
</feature>
<protein>
    <submittedName>
        <fullName evidence="2">Uncharacterized protein</fullName>
    </submittedName>
</protein>
<feature type="region of interest" description="Disordered" evidence="1">
    <location>
        <begin position="25"/>
        <end position="118"/>
    </location>
</feature>
<reference evidence="2" key="1">
    <citation type="journal article" date="2020" name="Stud. Mycol.">
        <title>101 Dothideomycetes genomes: a test case for predicting lifestyles and emergence of pathogens.</title>
        <authorList>
            <person name="Haridas S."/>
            <person name="Albert R."/>
            <person name="Binder M."/>
            <person name="Bloem J."/>
            <person name="Labutti K."/>
            <person name="Salamov A."/>
            <person name="Andreopoulos B."/>
            <person name="Baker S."/>
            <person name="Barry K."/>
            <person name="Bills G."/>
            <person name="Bluhm B."/>
            <person name="Cannon C."/>
            <person name="Castanera R."/>
            <person name="Culley D."/>
            <person name="Daum C."/>
            <person name="Ezra D."/>
            <person name="Gonzalez J."/>
            <person name="Henrissat B."/>
            <person name="Kuo A."/>
            <person name="Liang C."/>
            <person name="Lipzen A."/>
            <person name="Lutzoni F."/>
            <person name="Magnuson J."/>
            <person name="Mondo S."/>
            <person name="Nolan M."/>
            <person name="Ohm R."/>
            <person name="Pangilinan J."/>
            <person name="Park H.-J."/>
            <person name="Ramirez L."/>
            <person name="Alfaro M."/>
            <person name="Sun H."/>
            <person name="Tritt A."/>
            <person name="Yoshinaga Y."/>
            <person name="Zwiers L.-H."/>
            <person name="Turgeon B."/>
            <person name="Goodwin S."/>
            <person name="Spatafora J."/>
            <person name="Crous P."/>
            <person name="Grigoriev I."/>
        </authorList>
    </citation>
    <scope>NUCLEOTIDE SEQUENCE</scope>
    <source>
        <strain evidence="2">CBS 122367</strain>
    </source>
</reference>
<organism evidence="2 3">
    <name type="scientific">Lentithecium fluviatile CBS 122367</name>
    <dbReference type="NCBI Taxonomy" id="1168545"/>
    <lineage>
        <taxon>Eukaryota</taxon>
        <taxon>Fungi</taxon>
        <taxon>Dikarya</taxon>
        <taxon>Ascomycota</taxon>
        <taxon>Pezizomycotina</taxon>
        <taxon>Dothideomycetes</taxon>
        <taxon>Pleosporomycetidae</taxon>
        <taxon>Pleosporales</taxon>
        <taxon>Massarineae</taxon>
        <taxon>Lentitheciaceae</taxon>
        <taxon>Lentithecium</taxon>
    </lineage>
</organism>
<sequence length="118" mass="12968">MPAERRHAERCKCCLRSIQASKHIRHPATSLVSPPSCFHPPNQTHSPPRAPFLHSGSPVPGRCSRQQPEMRRQKARRRSPKPIDLPNRAPASVLAHLPHPTTACTPSASLRAPSKSTA</sequence>
<dbReference type="Proteomes" id="UP000799291">
    <property type="component" value="Unassembled WGS sequence"/>
</dbReference>
<dbReference type="EMBL" id="MU005582">
    <property type="protein sequence ID" value="KAF2684126.1"/>
    <property type="molecule type" value="Genomic_DNA"/>
</dbReference>
<accession>A0A6G1J0S3</accession>
<keyword evidence="3" id="KW-1185">Reference proteome</keyword>